<name>A0A8P4G735_DICLA</name>
<evidence type="ECO:0000313" key="3">
    <source>
        <dbReference type="Proteomes" id="UP000694389"/>
    </source>
</evidence>
<proteinExistence type="predicted"/>
<evidence type="ECO:0000313" key="2">
    <source>
        <dbReference type="Ensembl" id="ENSDLAP00005073578.1"/>
    </source>
</evidence>
<accession>A0A8P4G735</accession>
<dbReference type="AlphaFoldDB" id="A0A8P4G735"/>
<keyword evidence="3" id="KW-1185">Reference proteome</keyword>
<evidence type="ECO:0000256" key="1">
    <source>
        <dbReference type="SAM" id="MobiDB-lite"/>
    </source>
</evidence>
<feature type="region of interest" description="Disordered" evidence="1">
    <location>
        <begin position="26"/>
        <end position="59"/>
    </location>
</feature>
<dbReference type="Ensembl" id="ENSDLAT00005079471.1">
    <property type="protein sequence ID" value="ENSDLAP00005073578.1"/>
    <property type="gene ID" value="ENSDLAG00005033028.1"/>
</dbReference>
<protein>
    <submittedName>
        <fullName evidence="2">Uncharacterized protein</fullName>
    </submittedName>
</protein>
<sequence length="59" mass="6540">MKTKELPKRDTIGSIIRNFKTYGIAANLPGHGRNPNTSSRALIPSNPLSRFGSHHLQEN</sequence>
<reference evidence="2" key="1">
    <citation type="submission" date="2025-08" db="UniProtKB">
        <authorList>
            <consortium name="Ensembl"/>
        </authorList>
    </citation>
    <scope>IDENTIFICATION</scope>
</reference>
<organism evidence="2 3">
    <name type="scientific">Dicentrarchus labrax</name>
    <name type="common">European seabass</name>
    <name type="synonym">Morone labrax</name>
    <dbReference type="NCBI Taxonomy" id="13489"/>
    <lineage>
        <taxon>Eukaryota</taxon>
        <taxon>Metazoa</taxon>
        <taxon>Chordata</taxon>
        <taxon>Craniata</taxon>
        <taxon>Vertebrata</taxon>
        <taxon>Euteleostomi</taxon>
        <taxon>Actinopterygii</taxon>
        <taxon>Neopterygii</taxon>
        <taxon>Teleostei</taxon>
        <taxon>Neoteleostei</taxon>
        <taxon>Acanthomorphata</taxon>
        <taxon>Eupercaria</taxon>
        <taxon>Moronidae</taxon>
        <taxon>Dicentrarchus</taxon>
    </lineage>
</organism>
<reference evidence="2" key="2">
    <citation type="submission" date="2025-09" db="UniProtKB">
        <authorList>
            <consortium name="Ensembl"/>
        </authorList>
    </citation>
    <scope>IDENTIFICATION</scope>
</reference>
<dbReference type="Proteomes" id="UP000694389">
    <property type="component" value="Unassembled WGS sequence"/>
</dbReference>